<evidence type="ECO:0000313" key="2">
    <source>
        <dbReference type="Proteomes" id="UP000076512"/>
    </source>
</evidence>
<dbReference type="EMBL" id="LWGR01000009">
    <property type="protein sequence ID" value="KZM72282.1"/>
    <property type="molecule type" value="Genomic_DNA"/>
</dbReference>
<protein>
    <submittedName>
        <fullName evidence="1">Uncharacterized protein</fullName>
    </submittedName>
</protein>
<dbReference type="Proteomes" id="UP000076512">
    <property type="component" value="Unassembled WGS sequence"/>
</dbReference>
<dbReference type="RefSeq" id="WP_067592784.1">
    <property type="nucleotide sequence ID" value="NZ_JABMCZ010000001.1"/>
</dbReference>
<dbReference type="OrthoDB" id="3383452at2"/>
<comment type="caution">
    <text evidence="1">The sequence shown here is derived from an EMBL/GenBank/DDBJ whole genome shotgun (WGS) entry which is preliminary data.</text>
</comment>
<accession>A0A164LDA7</accession>
<reference evidence="1 2" key="1">
    <citation type="submission" date="2016-04" db="EMBL/GenBank/DDBJ databases">
        <authorList>
            <person name="Evans L.H."/>
            <person name="Alamgir A."/>
            <person name="Owens N."/>
            <person name="Weber N.D."/>
            <person name="Virtaneva K."/>
            <person name="Barbian K."/>
            <person name="Babar A."/>
            <person name="Rosenke K."/>
        </authorList>
    </citation>
    <scope>NUCLEOTIDE SEQUENCE [LARGE SCALE GENOMIC DNA]</scope>
    <source>
        <strain evidence="1 2">IFM 0406</strain>
    </source>
</reference>
<organism evidence="1 2">
    <name type="scientific">Nocardia terpenica</name>
    <dbReference type="NCBI Taxonomy" id="455432"/>
    <lineage>
        <taxon>Bacteria</taxon>
        <taxon>Bacillati</taxon>
        <taxon>Actinomycetota</taxon>
        <taxon>Actinomycetes</taxon>
        <taxon>Mycobacteriales</taxon>
        <taxon>Nocardiaceae</taxon>
        <taxon>Nocardia</taxon>
    </lineage>
</organism>
<name>A0A164LDA7_9NOCA</name>
<gene>
    <name evidence="1" type="ORF">AWN90_37030</name>
</gene>
<dbReference type="AlphaFoldDB" id="A0A164LDA7"/>
<evidence type="ECO:0000313" key="1">
    <source>
        <dbReference type="EMBL" id="KZM72282.1"/>
    </source>
</evidence>
<dbReference type="STRING" id="455432.AWN90_37030"/>
<keyword evidence="2" id="KW-1185">Reference proteome</keyword>
<sequence>MNLTIPDDFPDGPRYANLTVGEQYSLLRGWMYCARYDTFLVPSSVWFAFTAGATHTMLERAGLIETSTAPAGVICPGGGRARRASARTKTLAKADTRFDEWWAVWPRKQAKRDAQRAFSKALNLIGFDELMAATQAFASDPNREDRYTPYPATWLNGERWADAPLPADPARTRFDASSRINTTVELGRQLAADIARTTSRPEMRALP</sequence>
<proteinExistence type="predicted"/>